<name>A0A327WLI9_LARAB</name>
<dbReference type="RefSeq" id="WP_146624561.1">
    <property type="nucleotide sequence ID" value="NZ_QLMC01000008.1"/>
</dbReference>
<dbReference type="OrthoDB" id="6249026at2"/>
<dbReference type="AlphaFoldDB" id="A0A327WLI9"/>
<dbReference type="EMBL" id="QLMC01000008">
    <property type="protein sequence ID" value="RAJ92241.1"/>
    <property type="molecule type" value="Genomic_DNA"/>
</dbReference>
<organism evidence="1 2">
    <name type="scientific">Larkinella arboricola</name>
    <dbReference type="NCBI Taxonomy" id="643671"/>
    <lineage>
        <taxon>Bacteria</taxon>
        <taxon>Pseudomonadati</taxon>
        <taxon>Bacteroidota</taxon>
        <taxon>Cytophagia</taxon>
        <taxon>Cytophagales</taxon>
        <taxon>Spirosomataceae</taxon>
        <taxon>Larkinella</taxon>
    </lineage>
</organism>
<protein>
    <recommendedName>
        <fullName evidence="3">DUF4062 domain-containing protein</fullName>
    </recommendedName>
</protein>
<proteinExistence type="predicted"/>
<accession>A0A327WLI9</accession>
<evidence type="ECO:0000313" key="2">
    <source>
        <dbReference type="Proteomes" id="UP000248790"/>
    </source>
</evidence>
<reference evidence="1 2" key="1">
    <citation type="submission" date="2018-06" db="EMBL/GenBank/DDBJ databases">
        <title>Genomic Encyclopedia of Archaeal and Bacterial Type Strains, Phase II (KMG-II): from individual species to whole genera.</title>
        <authorList>
            <person name="Goeker M."/>
        </authorList>
    </citation>
    <scope>NUCLEOTIDE SEQUENCE [LARGE SCALE GENOMIC DNA]</scope>
    <source>
        <strain evidence="1 2">DSM 21851</strain>
    </source>
</reference>
<comment type="caution">
    <text evidence="1">The sequence shown here is derived from an EMBL/GenBank/DDBJ whole genome shotgun (WGS) entry which is preliminary data.</text>
</comment>
<keyword evidence="2" id="KW-1185">Reference proteome</keyword>
<gene>
    <name evidence="1" type="ORF">LX87_05209</name>
</gene>
<evidence type="ECO:0008006" key="3">
    <source>
        <dbReference type="Google" id="ProtNLM"/>
    </source>
</evidence>
<dbReference type="Proteomes" id="UP000248790">
    <property type="component" value="Unassembled WGS sequence"/>
</dbReference>
<sequence>MPYTATVYKVMIASPSDVPKERALIREIINEWNSIHSKDKKIVLMPIGWESHASPAFGRPQEIINQQVLHDADLLVALFWNRIGSPTGKAQSGTIEEINEHLRAGKQVMIYVSNAKVNRHELDLKQAEALDKYLKGIRPKALVETYESTSKLRKKFTSQLAHTILRYFDNNGSSLETKSSSIPISIDSAPLSDIAQILLLKIAKDPKGQVMRTRSFDGLSVTTHGQELVDRGNPRDEARWQSAIEELITNNLISDRGSKGEIFAITSKGFQLIDNLKKSTNLEEFEPITVSETNKKKRQLLEKKPKSPFHYLDLFRKICIQNFPKAYKSTFYSNSKERIDKIFNELITNEANFHESLYINNGFISSELTIKRSSFGSLEINGIDTTISEIWVYFDDREFADYIIYHCIPSKPVYINNEYYFDTALIDNKHTIPVGEIHNNHAEIDGIVIDLSEHQVEITRRNNENAYHIIATEYHCVMQEKSLTFIRDLFKVLVTHNKPAPPVFNLFRAKISYHKHPEVLKTL</sequence>
<evidence type="ECO:0000313" key="1">
    <source>
        <dbReference type="EMBL" id="RAJ92241.1"/>
    </source>
</evidence>